<name>A0ABY6Z8Z3_9BACL</name>
<keyword evidence="1" id="KW-0472">Membrane</keyword>
<organism evidence="2 3">
    <name type="scientific">Alicyclobacillus dauci</name>
    <dbReference type="NCBI Taxonomy" id="1475485"/>
    <lineage>
        <taxon>Bacteria</taxon>
        <taxon>Bacillati</taxon>
        <taxon>Bacillota</taxon>
        <taxon>Bacilli</taxon>
        <taxon>Bacillales</taxon>
        <taxon>Alicyclobacillaceae</taxon>
        <taxon>Alicyclobacillus</taxon>
    </lineage>
</organism>
<keyword evidence="1" id="KW-0812">Transmembrane</keyword>
<accession>A0ABY6Z8Z3</accession>
<reference evidence="2" key="1">
    <citation type="submission" date="2022-08" db="EMBL/GenBank/DDBJ databases">
        <title>Alicyclobacillus dauci DSM2870, complete genome.</title>
        <authorList>
            <person name="Wang Q."/>
            <person name="Cai R."/>
            <person name="Wang Z."/>
        </authorList>
    </citation>
    <scope>NUCLEOTIDE SEQUENCE</scope>
    <source>
        <strain evidence="2">DSM 28700</strain>
    </source>
</reference>
<proteinExistence type="predicted"/>
<feature type="transmembrane region" description="Helical" evidence="1">
    <location>
        <begin position="36"/>
        <end position="57"/>
    </location>
</feature>
<dbReference type="Proteomes" id="UP001164803">
    <property type="component" value="Chromosome"/>
</dbReference>
<evidence type="ECO:0000313" key="3">
    <source>
        <dbReference type="Proteomes" id="UP001164803"/>
    </source>
</evidence>
<feature type="transmembrane region" description="Helical" evidence="1">
    <location>
        <begin position="87"/>
        <end position="105"/>
    </location>
</feature>
<keyword evidence="3" id="KW-1185">Reference proteome</keyword>
<gene>
    <name evidence="2" type="ORF">NZD86_11430</name>
</gene>
<protein>
    <recommendedName>
        <fullName evidence="4">DoxX-like family protein</fullName>
    </recommendedName>
</protein>
<keyword evidence="1" id="KW-1133">Transmembrane helix</keyword>
<sequence length="119" mass="13224">MRILICLAAALVTIYTGISAIEVAEVGVANQIPQLEAAGAAECIISILTLCGAVIVFWKWWVSLICFSMAMAWSVFIGIVYLDDTIWIWFGACTVLALASVWLRVRQKRIKLKWMTKSV</sequence>
<dbReference type="RefSeq" id="WP_268046684.1">
    <property type="nucleotide sequence ID" value="NZ_CP104064.1"/>
</dbReference>
<evidence type="ECO:0008006" key="4">
    <source>
        <dbReference type="Google" id="ProtNLM"/>
    </source>
</evidence>
<evidence type="ECO:0000313" key="2">
    <source>
        <dbReference type="EMBL" id="WAH39037.1"/>
    </source>
</evidence>
<dbReference type="EMBL" id="CP104064">
    <property type="protein sequence ID" value="WAH39037.1"/>
    <property type="molecule type" value="Genomic_DNA"/>
</dbReference>
<evidence type="ECO:0000256" key="1">
    <source>
        <dbReference type="SAM" id="Phobius"/>
    </source>
</evidence>
<feature type="transmembrane region" description="Helical" evidence="1">
    <location>
        <begin position="64"/>
        <end position="81"/>
    </location>
</feature>